<evidence type="ECO:0000313" key="9">
    <source>
        <dbReference type="Proteomes" id="UP000095042"/>
    </source>
</evidence>
<evidence type="ECO:0000256" key="1">
    <source>
        <dbReference type="ARBA" id="ARBA00004459"/>
    </source>
</evidence>
<keyword evidence="5" id="KW-0998">Cell outer membrane</keyword>
<evidence type="ECO:0000256" key="5">
    <source>
        <dbReference type="ARBA" id="ARBA00023237"/>
    </source>
</evidence>
<dbReference type="EMBL" id="LPWD01000225">
    <property type="protein sequence ID" value="ODS02799.1"/>
    <property type="molecule type" value="Genomic_DNA"/>
</dbReference>
<protein>
    <submittedName>
        <fullName evidence="8">Uncharacterized protein</fullName>
    </submittedName>
</protein>
<reference evidence="8 9" key="1">
    <citation type="journal article" date="2016" name="Environ. Microbiol.">
        <title>New Methyloceanibacter diversity from North Sea sediments includes methanotroph containing solely the soluble methane monooxygenase.</title>
        <authorList>
            <person name="Vekeman B."/>
            <person name="Kerckhof F.M."/>
            <person name="Cremers G."/>
            <person name="de Vos P."/>
            <person name="Vandamme P."/>
            <person name="Boon N."/>
            <person name="Op den Camp H.J."/>
            <person name="Heylen K."/>
        </authorList>
    </citation>
    <scope>NUCLEOTIDE SEQUENCE [LARGE SCALE GENOMIC DNA]</scope>
    <source>
        <strain evidence="8 9">R-67177</strain>
    </source>
</reference>
<proteinExistence type="predicted"/>
<sequence>MALTNRGTTMGSAMRILITLALVTAVGLSACGRRGSLDRPQPSQPEVKADPATKMSTAPDRRLPILDRLIE</sequence>
<feature type="compositionally biased region" description="Basic and acidic residues" evidence="7">
    <location>
        <begin position="59"/>
        <end position="71"/>
    </location>
</feature>
<keyword evidence="6" id="KW-0449">Lipoprotein</keyword>
<comment type="caution">
    <text evidence="8">The sequence shown here is derived from an EMBL/GenBank/DDBJ whole genome shotgun (WGS) entry which is preliminary data.</text>
</comment>
<evidence type="ECO:0000256" key="3">
    <source>
        <dbReference type="ARBA" id="ARBA00023136"/>
    </source>
</evidence>
<keyword evidence="4" id="KW-0564">Palmitate</keyword>
<feature type="region of interest" description="Disordered" evidence="7">
    <location>
        <begin position="32"/>
        <end position="71"/>
    </location>
</feature>
<dbReference type="GO" id="GO:0009279">
    <property type="term" value="C:cell outer membrane"/>
    <property type="evidence" value="ECO:0007669"/>
    <property type="project" value="UniProtKB-SubCell"/>
</dbReference>
<dbReference type="AlphaFoldDB" id="A0A1E3WAH1"/>
<dbReference type="PROSITE" id="PS51257">
    <property type="entry name" value="PROKAR_LIPOPROTEIN"/>
    <property type="match status" value="1"/>
</dbReference>
<evidence type="ECO:0000256" key="2">
    <source>
        <dbReference type="ARBA" id="ARBA00022729"/>
    </source>
</evidence>
<keyword evidence="9" id="KW-1185">Reference proteome</keyword>
<dbReference type="InterPro" id="IPR032831">
    <property type="entry name" value="LptM_cons"/>
</dbReference>
<keyword evidence="2" id="KW-0732">Signal</keyword>
<keyword evidence="3" id="KW-0472">Membrane</keyword>
<evidence type="ECO:0000313" key="8">
    <source>
        <dbReference type="EMBL" id="ODS02799.1"/>
    </source>
</evidence>
<evidence type="ECO:0000256" key="7">
    <source>
        <dbReference type="SAM" id="MobiDB-lite"/>
    </source>
</evidence>
<evidence type="ECO:0000256" key="4">
    <source>
        <dbReference type="ARBA" id="ARBA00023139"/>
    </source>
</evidence>
<organism evidence="8 9">
    <name type="scientific">Methyloceanibacter marginalis</name>
    <dbReference type="NCBI Taxonomy" id="1774971"/>
    <lineage>
        <taxon>Bacteria</taxon>
        <taxon>Pseudomonadati</taxon>
        <taxon>Pseudomonadota</taxon>
        <taxon>Alphaproteobacteria</taxon>
        <taxon>Hyphomicrobiales</taxon>
        <taxon>Hyphomicrobiaceae</taxon>
        <taxon>Methyloceanibacter</taxon>
    </lineage>
</organism>
<name>A0A1E3WAH1_9HYPH</name>
<evidence type="ECO:0000256" key="6">
    <source>
        <dbReference type="ARBA" id="ARBA00023288"/>
    </source>
</evidence>
<dbReference type="Proteomes" id="UP000095042">
    <property type="component" value="Unassembled WGS sequence"/>
</dbReference>
<comment type="subcellular location">
    <subcellularLocation>
        <location evidence="1">Cell outer membrane</location>
        <topology evidence="1">Lipid-anchor</topology>
    </subcellularLocation>
</comment>
<accession>A0A1E3WAH1</accession>
<gene>
    <name evidence="8" type="ORF">AUC71_13325</name>
</gene>
<dbReference type="NCBIfam" id="NF047847">
    <property type="entry name" value="SS_mature_LptM"/>
    <property type="match status" value="1"/>
</dbReference>